<evidence type="ECO:0000256" key="11">
    <source>
        <dbReference type="RuleBase" id="RU003781"/>
    </source>
</evidence>
<evidence type="ECO:0000256" key="6">
    <source>
        <dbReference type="ARBA" id="ARBA00022842"/>
    </source>
</evidence>
<dbReference type="GO" id="GO:0009146">
    <property type="term" value="P:purine nucleoside triphosphate catabolic process"/>
    <property type="evidence" value="ECO:0007669"/>
    <property type="project" value="UniProtKB-UniRule"/>
</dbReference>
<evidence type="ECO:0000256" key="2">
    <source>
        <dbReference type="ARBA" id="ARBA00011738"/>
    </source>
</evidence>
<name>A0A931E6P2_9BACT</name>
<evidence type="ECO:0000313" key="12">
    <source>
        <dbReference type="EMBL" id="MBG9374731.1"/>
    </source>
</evidence>
<dbReference type="GO" id="GO:0035870">
    <property type="term" value="F:dITP diphosphatase activity"/>
    <property type="evidence" value="ECO:0007669"/>
    <property type="project" value="UniProtKB-UniRule"/>
</dbReference>
<dbReference type="GO" id="GO:0046872">
    <property type="term" value="F:metal ion binding"/>
    <property type="evidence" value="ECO:0007669"/>
    <property type="project" value="UniProtKB-KW"/>
</dbReference>
<comment type="caution">
    <text evidence="12">The sequence shown here is derived from an EMBL/GenBank/DDBJ whole genome shotgun (WGS) entry which is preliminary data.</text>
</comment>
<dbReference type="GO" id="GO:0005829">
    <property type="term" value="C:cytosol"/>
    <property type="evidence" value="ECO:0007669"/>
    <property type="project" value="TreeGrafter"/>
</dbReference>
<dbReference type="FunFam" id="3.90.950.10:FF:000001">
    <property type="entry name" value="dITP/XTP pyrophosphatase"/>
    <property type="match status" value="1"/>
</dbReference>
<keyword evidence="3 10" id="KW-0479">Metal-binding</keyword>
<dbReference type="Gene3D" id="3.90.950.10">
    <property type="match status" value="1"/>
</dbReference>
<dbReference type="GO" id="GO:0036222">
    <property type="term" value="F:XTP diphosphatase activity"/>
    <property type="evidence" value="ECO:0007669"/>
    <property type="project" value="UniProtKB-UniRule"/>
</dbReference>
<keyword evidence="6 10" id="KW-0460">Magnesium</keyword>
<evidence type="ECO:0000256" key="8">
    <source>
        <dbReference type="ARBA" id="ARBA00051875"/>
    </source>
</evidence>
<dbReference type="GO" id="GO:0000166">
    <property type="term" value="F:nucleotide binding"/>
    <property type="evidence" value="ECO:0007669"/>
    <property type="project" value="UniProtKB-KW"/>
</dbReference>
<comment type="similarity">
    <text evidence="1 10 11">Belongs to the HAM1 NTPase family.</text>
</comment>
<dbReference type="HAMAP" id="MF_01405">
    <property type="entry name" value="Non_canon_purine_NTPase"/>
    <property type="match status" value="1"/>
</dbReference>
<gene>
    <name evidence="12" type="primary">rdgB</name>
    <name evidence="12" type="ORF">I5907_00665</name>
</gene>
<dbReference type="NCBIfam" id="TIGR00042">
    <property type="entry name" value="RdgB/HAM1 family non-canonical purine NTP pyrophosphatase"/>
    <property type="match status" value="1"/>
</dbReference>
<keyword evidence="13" id="KW-1185">Reference proteome</keyword>
<dbReference type="AlphaFoldDB" id="A0A931E6P2"/>
<dbReference type="PANTHER" id="PTHR11067:SF9">
    <property type="entry name" value="INOSINE TRIPHOSPHATE PYROPHOSPHATASE"/>
    <property type="match status" value="1"/>
</dbReference>
<dbReference type="GO" id="GO:0036220">
    <property type="term" value="F:ITP diphosphatase activity"/>
    <property type="evidence" value="ECO:0007669"/>
    <property type="project" value="UniProtKB-UniRule"/>
</dbReference>
<comment type="function">
    <text evidence="10">Pyrophosphatase that catalyzes the hydrolysis of nucleoside triphosphates to their monophosphate derivatives, with a high preference for the non-canonical purine nucleotides XTP (xanthosine triphosphate), dITP (deoxyinosine triphosphate) and ITP. Seems to function as a house-cleaning enzyme that removes non-canonical purine nucleotides from the nucleotide pool, thus preventing their incorporation into DNA/RNA and avoiding chromosomal lesions.</text>
</comment>
<accession>A0A931E6P2</accession>
<sequence>MEQRTIIFATNNDHKVAEIRKVIGEKFRVITMKEAGIDIDIPEPHDTLEANATEKSTTIYQLTKLHCFSEDTGLETAALNGEPGVKSARYAGEGRDFQANIDKLLRKLQNKTDHTARFRTVISLIWNNTEYLFEGICNGVIIRDQKGNKGFGYDPVFIPDGADKTFAEMTIDEKNIYSHRRKATDQLIAFLQKQPAWNE</sequence>
<feature type="active site" description="Proton acceptor" evidence="10">
    <location>
        <position position="71"/>
    </location>
</feature>
<comment type="cofactor">
    <cofactor evidence="10">
        <name>Mg(2+)</name>
        <dbReference type="ChEBI" id="CHEBI:18420"/>
    </cofactor>
    <text evidence="10">Binds 1 Mg(2+) ion per subunit.</text>
</comment>
<evidence type="ECO:0000256" key="10">
    <source>
        <dbReference type="HAMAP-Rule" id="MF_01405"/>
    </source>
</evidence>
<dbReference type="CDD" id="cd00515">
    <property type="entry name" value="HAM1"/>
    <property type="match status" value="1"/>
</dbReference>
<dbReference type="GO" id="GO:0017111">
    <property type="term" value="F:ribonucleoside triphosphate phosphatase activity"/>
    <property type="evidence" value="ECO:0007669"/>
    <property type="project" value="InterPro"/>
</dbReference>
<comment type="subunit">
    <text evidence="2 10">Homodimer.</text>
</comment>
<evidence type="ECO:0000256" key="1">
    <source>
        <dbReference type="ARBA" id="ARBA00008023"/>
    </source>
</evidence>
<dbReference type="InterPro" id="IPR020922">
    <property type="entry name" value="dITP/XTP_pyrophosphatase"/>
</dbReference>
<feature type="binding site" evidence="10">
    <location>
        <begin position="10"/>
        <end position="15"/>
    </location>
    <ligand>
        <name>substrate</name>
    </ligand>
</feature>
<feature type="binding site" evidence="10">
    <location>
        <position position="72"/>
    </location>
    <ligand>
        <name>substrate</name>
    </ligand>
</feature>
<dbReference type="RefSeq" id="WP_196988825.1">
    <property type="nucleotide sequence ID" value="NZ_JADWYR010000001.1"/>
</dbReference>
<dbReference type="EMBL" id="JADWYR010000001">
    <property type="protein sequence ID" value="MBG9374731.1"/>
    <property type="molecule type" value="Genomic_DNA"/>
</dbReference>
<feature type="binding site" evidence="10">
    <location>
        <begin position="179"/>
        <end position="180"/>
    </location>
    <ligand>
        <name>substrate</name>
    </ligand>
</feature>
<dbReference type="SUPFAM" id="SSF52972">
    <property type="entry name" value="ITPase-like"/>
    <property type="match status" value="1"/>
</dbReference>
<dbReference type="InterPro" id="IPR002637">
    <property type="entry name" value="RdgB/HAM1"/>
</dbReference>
<dbReference type="PANTHER" id="PTHR11067">
    <property type="entry name" value="INOSINE TRIPHOSPHATE PYROPHOSPHATASE/HAM1 PROTEIN"/>
    <property type="match status" value="1"/>
</dbReference>
<protein>
    <recommendedName>
        <fullName evidence="10">dITP/XTP pyrophosphatase</fullName>
        <ecNumber evidence="10">3.6.1.66</ecNumber>
    </recommendedName>
    <alternativeName>
        <fullName evidence="10">Non-canonical purine NTP pyrophosphatase</fullName>
    </alternativeName>
    <alternativeName>
        <fullName evidence="10">Non-standard purine NTP pyrophosphatase</fullName>
    </alternativeName>
    <alternativeName>
        <fullName evidence="10">Nucleoside-triphosphate diphosphatase</fullName>
    </alternativeName>
    <alternativeName>
        <fullName evidence="10">Nucleoside-triphosphate pyrophosphatase</fullName>
        <shortName evidence="10">NTPase</shortName>
    </alternativeName>
</protein>
<comment type="catalytic activity">
    <reaction evidence="8 10">
        <text>dITP + H2O = dIMP + diphosphate + H(+)</text>
        <dbReference type="Rhea" id="RHEA:28342"/>
        <dbReference type="ChEBI" id="CHEBI:15377"/>
        <dbReference type="ChEBI" id="CHEBI:15378"/>
        <dbReference type="ChEBI" id="CHEBI:33019"/>
        <dbReference type="ChEBI" id="CHEBI:61194"/>
        <dbReference type="ChEBI" id="CHEBI:61382"/>
        <dbReference type="EC" id="3.6.1.66"/>
    </reaction>
</comment>
<feature type="binding site" evidence="10">
    <location>
        <begin position="151"/>
        <end position="154"/>
    </location>
    <ligand>
        <name>substrate</name>
    </ligand>
</feature>
<organism evidence="12 13">
    <name type="scientific">Panacibacter microcysteis</name>
    <dbReference type="NCBI Taxonomy" id="2793269"/>
    <lineage>
        <taxon>Bacteria</taxon>
        <taxon>Pseudomonadati</taxon>
        <taxon>Bacteroidota</taxon>
        <taxon>Chitinophagia</taxon>
        <taxon>Chitinophagales</taxon>
        <taxon>Chitinophagaceae</taxon>
        <taxon>Panacibacter</taxon>
    </lineage>
</organism>
<evidence type="ECO:0000313" key="13">
    <source>
        <dbReference type="Proteomes" id="UP000628448"/>
    </source>
</evidence>
<evidence type="ECO:0000256" key="9">
    <source>
        <dbReference type="ARBA" id="ARBA00052017"/>
    </source>
</evidence>
<feature type="binding site" evidence="10">
    <location>
        <position position="71"/>
    </location>
    <ligand>
        <name>Mg(2+)</name>
        <dbReference type="ChEBI" id="CHEBI:18420"/>
    </ligand>
</feature>
<evidence type="ECO:0000256" key="4">
    <source>
        <dbReference type="ARBA" id="ARBA00022741"/>
    </source>
</evidence>
<comment type="caution">
    <text evidence="10">Lacks conserved residue(s) required for the propagation of feature annotation.</text>
</comment>
<proteinExistence type="inferred from homology"/>
<reference evidence="12" key="1">
    <citation type="submission" date="2020-11" db="EMBL/GenBank/DDBJ databases">
        <title>Bacterial whole genome sequence for Panacibacter sp. DH6.</title>
        <authorList>
            <person name="Le V."/>
            <person name="Ko S."/>
            <person name="Ahn C.-Y."/>
            <person name="Oh H.-M."/>
        </authorList>
    </citation>
    <scope>NUCLEOTIDE SEQUENCE</scope>
    <source>
        <strain evidence="12">DH6</strain>
    </source>
</reference>
<dbReference type="Pfam" id="PF01725">
    <property type="entry name" value="Ham1p_like"/>
    <property type="match status" value="1"/>
</dbReference>
<evidence type="ECO:0000256" key="3">
    <source>
        <dbReference type="ARBA" id="ARBA00022723"/>
    </source>
</evidence>
<evidence type="ECO:0000256" key="5">
    <source>
        <dbReference type="ARBA" id="ARBA00022801"/>
    </source>
</evidence>
<dbReference type="Proteomes" id="UP000628448">
    <property type="component" value="Unassembled WGS sequence"/>
</dbReference>
<dbReference type="EC" id="3.6.1.66" evidence="10"/>
<keyword evidence="4 10" id="KW-0547">Nucleotide-binding</keyword>
<dbReference type="GO" id="GO:0009117">
    <property type="term" value="P:nucleotide metabolic process"/>
    <property type="evidence" value="ECO:0007669"/>
    <property type="project" value="UniProtKB-KW"/>
</dbReference>
<evidence type="ECO:0000256" key="7">
    <source>
        <dbReference type="ARBA" id="ARBA00023080"/>
    </source>
</evidence>
<keyword evidence="7 10" id="KW-0546">Nucleotide metabolism</keyword>
<comment type="catalytic activity">
    <reaction evidence="9 10">
        <text>XTP + H2O = XMP + diphosphate + H(+)</text>
        <dbReference type="Rhea" id="RHEA:28610"/>
        <dbReference type="ChEBI" id="CHEBI:15377"/>
        <dbReference type="ChEBI" id="CHEBI:15378"/>
        <dbReference type="ChEBI" id="CHEBI:33019"/>
        <dbReference type="ChEBI" id="CHEBI:57464"/>
        <dbReference type="ChEBI" id="CHEBI:61314"/>
        <dbReference type="EC" id="3.6.1.66"/>
    </reaction>
</comment>
<keyword evidence="5 10" id="KW-0378">Hydrolase</keyword>
<dbReference type="InterPro" id="IPR029001">
    <property type="entry name" value="ITPase-like_fam"/>
</dbReference>
<comment type="catalytic activity">
    <reaction evidence="10">
        <text>ITP + H2O = IMP + diphosphate + H(+)</text>
        <dbReference type="Rhea" id="RHEA:29399"/>
        <dbReference type="ChEBI" id="CHEBI:15377"/>
        <dbReference type="ChEBI" id="CHEBI:15378"/>
        <dbReference type="ChEBI" id="CHEBI:33019"/>
        <dbReference type="ChEBI" id="CHEBI:58053"/>
        <dbReference type="ChEBI" id="CHEBI:61402"/>
        <dbReference type="EC" id="3.6.1.66"/>
    </reaction>
</comment>
<feature type="binding site" evidence="10">
    <location>
        <position position="174"/>
    </location>
    <ligand>
        <name>substrate</name>
    </ligand>
</feature>